<evidence type="ECO:0000256" key="6">
    <source>
        <dbReference type="ARBA" id="ARBA00023136"/>
    </source>
</evidence>
<dbReference type="RefSeq" id="WP_211348099.1">
    <property type="nucleotide sequence ID" value="NZ_RJKM01000001.1"/>
</dbReference>
<accession>A0A3N1H0T3</accession>
<evidence type="ECO:0000259" key="8">
    <source>
        <dbReference type="PROSITE" id="PS50928"/>
    </source>
</evidence>
<evidence type="ECO:0000256" key="3">
    <source>
        <dbReference type="ARBA" id="ARBA00022475"/>
    </source>
</evidence>
<dbReference type="PANTHER" id="PTHR43744:SF8">
    <property type="entry name" value="SN-GLYCEROL-3-PHOSPHATE TRANSPORT SYSTEM PERMEASE PROTEIN UGPE"/>
    <property type="match status" value="1"/>
</dbReference>
<evidence type="ECO:0000256" key="7">
    <source>
        <dbReference type="SAM" id="MobiDB-lite"/>
    </source>
</evidence>
<dbReference type="CDD" id="cd06261">
    <property type="entry name" value="TM_PBP2"/>
    <property type="match status" value="1"/>
</dbReference>
<keyword evidence="10" id="KW-1185">Reference proteome</keyword>
<evidence type="ECO:0000256" key="4">
    <source>
        <dbReference type="ARBA" id="ARBA00022692"/>
    </source>
</evidence>
<organism evidence="9 10">
    <name type="scientific">Saccharothrix texasensis</name>
    <dbReference type="NCBI Taxonomy" id="103734"/>
    <lineage>
        <taxon>Bacteria</taxon>
        <taxon>Bacillati</taxon>
        <taxon>Actinomycetota</taxon>
        <taxon>Actinomycetes</taxon>
        <taxon>Pseudonocardiales</taxon>
        <taxon>Pseudonocardiaceae</taxon>
        <taxon>Saccharothrix</taxon>
    </lineage>
</organism>
<dbReference type="EMBL" id="RJKM01000001">
    <property type="protein sequence ID" value="ROP35872.1"/>
    <property type="molecule type" value="Genomic_DNA"/>
</dbReference>
<keyword evidence="6" id="KW-0472">Membrane</keyword>
<dbReference type="PANTHER" id="PTHR43744">
    <property type="entry name" value="ABC TRANSPORTER PERMEASE PROTEIN MG189-RELATED-RELATED"/>
    <property type="match status" value="1"/>
</dbReference>
<keyword evidence="5" id="KW-1133">Transmembrane helix</keyword>
<evidence type="ECO:0000313" key="9">
    <source>
        <dbReference type="EMBL" id="ROP35872.1"/>
    </source>
</evidence>
<dbReference type="InterPro" id="IPR035906">
    <property type="entry name" value="MetI-like_sf"/>
</dbReference>
<keyword evidence="3" id="KW-1003">Cell membrane</keyword>
<feature type="region of interest" description="Disordered" evidence="7">
    <location>
        <begin position="1"/>
        <end position="21"/>
    </location>
</feature>
<name>A0A3N1H0T3_9PSEU</name>
<dbReference type="AlphaFoldDB" id="A0A3N1H0T3"/>
<evidence type="ECO:0000256" key="1">
    <source>
        <dbReference type="ARBA" id="ARBA00004651"/>
    </source>
</evidence>
<evidence type="ECO:0000256" key="5">
    <source>
        <dbReference type="ARBA" id="ARBA00022989"/>
    </source>
</evidence>
<dbReference type="Gene3D" id="1.10.3720.10">
    <property type="entry name" value="MetI-like"/>
    <property type="match status" value="1"/>
</dbReference>
<dbReference type="SUPFAM" id="SSF53850">
    <property type="entry name" value="Periplasmic binding protein-like II"/>
    <property type="match status" value="1"/>
</dbReference>
<feature type="compositionally biased region" description="Low complexity" evidence="7">
    <location>
        <begin position="323"/>
        <end position="345"/>
    </location>
</feature>
<dbReference type="SUPFAM" id="SSF161098">
    <property type="entry name" value="MetI-like"/>
    <property type="match status" value="1"/>
</dbReference>
<dbReference type="GO" id="GO:0055085">
    <property type="term" value="P:transmembrane transport"/>
    <property type="evidence" value="ECO:0007669"/>
    <property type="project" value="InterPro"/>
</dbReference>
<dbReference type="InterPro" id="IPR006059">
    <property type="entry name" value="SBP"/>
</dbReference>
<reference evidence="9 10" key="1">
    <citation type="submission" date="2018-11" db="EMBL/GenBank/DDBJ databases">
        <title>Sequencing the genomes of 1000 actinobacteria strains.</title>
        <authorList>
            <person name="Klenk H.-P."/>
        </authorList>
    </citation>
    <scope>NUCLEOTIDE SEQUENCE [LARGE SCALE GENOMIC DNA]</scope>
    <source>
        <strain evidence="9 10">DSM 44231</strain>
    </source>
</reference>
<keyword evidence="2" id="KW-0813">Transport</keyword>
<feature type="domain" description="ABC transmembrane type-1" evidence="8">
    <location>
        <begin position="1"/>
        <end position="315"/>
    </location>
</feature>
<gene>
    <name evidence="9" type="ORF">EDD40_1129</name>
</gene>
<dbReference type="Proteomes" id="UP000268727">
    <property type="component" value="Unassembled WGS sequence"/>
</dbReference>
<evidence type="ECO:0000256" key="2">
    <source>
        <dbReference type="ARBA" id="ARBA00022448"/>
    </source>
</evidence>
<protein>
    <submittedName>
        <fullName evidence="9">Extracellular solute-binding protein</fullName>
    </submittedName>
</protein>
<evidence type="ECO:0000313" key="10">
    <source>
        <dbReference type="Proteomes" id="UP000268727"/>
    </source>
</evidence>
<comment type="caution">
    <text evidence="9">The sequence shown here is derived from an EMBL/GenBank/DDBJ whole genome shotgun (WGS) entry which is preliminary data.</text>
</comment>
<dbReference type="InterPro" id="IPR000515">
    <property type="entry name" value="MetI-like"/>
</dbReference>
<dbReference type="PROSITE" id="PS50928">
    <property type="entry name" value="ABC_TM1"/>
    <property type="match status" value="1"/>
</dbReference>
<sequence length="354" mass="36731">MRPARVCPDGDVDRTSHGSNRFDLDVLTGRQRSRQGTPPREPSPIARRFAVALLAAGLTLSACTSSAGDSGDAGGGTFAVWDPYPRFDGGSQWATVVEDCGARAGVAVERQAYDTSDLTNKVLLAAQQGVAPNALVVDNPVVSTLAEAGMPKANQDTGVDASPASPNLLAAGESEGMTYGVPIGANTLALYYNKAVFADSTIAVPFAVLILASFMSTVPDEVVQAARIDGAGALRVFWSVVLPASRNGVVTAGLFAFLWAWSDFLFAATLDSGGALKPLTLGIYRYTGNNNQEWNAIMATAVVASVPATALLVLAQRFVAADPTPTRSPGSTSSTTRSPRRTSSPPTRPVTAAA</sequence>
<dbReference type="Pfam" id="PF13416">
    <property type="entry name" value="SBP_bac_8"/>
    <property type="match status" value="1"/>
</dbReference>
<proteinExistence type="predicted"/>
<keyword evidence="4" id="KW-0812">Transmembrane</keyword>
<comment type="subcellular location">
    <subcellularLocation>
        <location evidence="1">Cell membrane</location>
        <topology evidence="1">Multi-pass membrane protein</topology>
    </subcellularLocation>
</comment>
<dbReference type="GO" id="GO:0005886">
    <property type="term" value="C:plasma membrane"/>
    <property type="evidence" value="ECO:0007669"/>
    <property type="project" value="UniProtKB-SubCell"/>
</dbReference>
<feature type="compositionally biased region" description="Basic and acidic residues" evidence="7">
    <location>
        <begin position="11"/>
        <end position="21"/>
    </location>
</feature>
<feature type="region of interest" description="Disordered" evidence="7">
    <location>
        <begin position="322"/>
        <end position="354"/>
    </location>
</feature>